<dbReference type="EMBL" id="CAUYUE010000005">
    <property type="protein sequence ID" value="CAK0779209.1"/>
    <property type="molecule type" value="Genomic_DNA"/>
</dbReference>
<dbReference type="Proteomes" id="UP001314263">
    <property type="component" value="Unassembled WGS sequence"/>
</dbReference>
<name>A0AAV1I5M2_9CHLO</name>
<gene>
    <name evidence="2" type="ORF">CVIRNUC_004717</name>
</gene>
<dbReference type="SUPFAM" id="SSF52540">
    <property type="entry name" value="P-loop containing nucleoside triphosphate hydrolases"/>
    <property type="match status" value="1"/>
</dbReference>
<feature type="region of interest" description="Disordered" evidence="1">
    <location>
        <begin position="154"/>
        <end position="198"/>
    </location>
</feature>
<dbReference type="InterPro" id="IPR027417">
    <property type="entry name" value="P-loop_NTPase"/>
</dbReference>
<proteinExistence type="predicted"/>
<organism evidence="2 3">
    <name type="scientific">Coccomyxa viridis</name>
    <dbReference type="NCBI Taxonomy" id="1274662"/>
    <lineage>
        <taxon>Eukaryota</taxon>
        <taxon>Viridiplantae</taxon>
        <taxon>Chlorophyta</taxon>
        <taxon>core chlorophytes</taxon>
        <taxon>Trebouxiophyceae</taxon>
        <taxon>Trebouxiophyceae incertae sedis</taxon>
        <taxon>Coccomyxaceae</taxon>
        <taxon>Coccomyxa</taxon>
    </lineage>
</organism>
<evidence type="ECO:0000256" key="1">
    <source>
        <dbReference type="SAM" id="MobiDB-lite"/>
    </source>
</evidence>
<evidence type="ECO:0000313" key="2">
    <source>
        <dbReference type="EMBL" id="CAK0779209.1"/>
    </source>
</evidence>
<keyword evidence="3" id="KW-1185">Reference proteome</keyword>
<protein>
    <recommendedName>
        <fullName evidence="4">Sulfotransferase</fullName>
    </recommendedName>
</protein>
<dbReference type="Gene3D" id="3.40.50.300">
    <property type="entry name" value="P-loop containing nucleotide triphosphate hydrolases"/>
    <property type="match status" value="1"/>
</dbReference>
<evidence type="ECO:0008006" key="4">
    <source>
        <dbReference type="Google" id="ProtNLM"/>
    </source>
</evidence>
<accession>A0AAV1I5M2</accession>
<reference evidence="2 3" key="1">
    <citation type="submission" date="2023-10" db="EMBL/GenBank/DDBJ databases">
        <authorList>
            <person name="Maclean D."/>
            <person name="Macfadyen A."/>
        </authorList>
    </citation>
    <scope>NUCLEOTIDE SEQUENCE [LARGE SCALE GENOMIC DNA]</scope>
</reference>
<sequence>MPLPDRGKVIIAAGPERSGSTWLFNAIRLLCQDSQEPLHPYWITSLTDAKLQERGAGTANHPHILIKTHRWSSRWRHHTADHIFLTHRDLRGVLASYQRVGWAFDIDRTYVQEHMAWKDIAQHDFAFEDVVSRPAHQLEILAQELDLHPKWVGRSSGAHQCPEASKWRAPQPSDKAVAAPPQQRRARSAAGRWPGARE</sequence>
<evidence type="ECO:0000313" key="3">
    <source>
        <dbReference type="Proteomes" id="UP001314263"/>
    </source>
</evidence>
<dbReference type="AlphaFoldDB" id="A0AAV1I5M2"/>
<comment type="caution">
    <text evidence="2">The sequence shown here is derived from an EMBL/GenBank/DDBJ whole genome shotgun (WGS) entry which is preliminary data.</text>
</comment>
<feature type="compositionally biased region" description="Low complexity" evidence="1">
    <location>
        <begin position="176"/>
        <end position="192"/>
    </location>
</feature>